<reference evidence="2" key="1">
    <citation type="journal article" date="2023" name="G3 (Bethesda)">
        <title>Whole genome assemblies of Zophobas morio and Tenebrio molitor.</title>
        <authorList>
            <person name="Kaur S."/>
            <person name="Stinson S.A."/>
            <person name="diCenzo G.C."/>
        </authorList>
    </citation>
    <scope>NUCLEOTIDE SEQUENCE</scope>
    <source>
        <strain evidence="2">QUZm001</strain>
    </source>
</reference>
<sequence length="104" mass="11523">MREQLNSSGGIYWGPVLGRLARIHSLSRHNQSACLGHQPRSLLDFEAWRWPSLPLPVELLPPVLTRVGVRLDGGLSRGGKPQSRKGSKARVSQSLPYGLLHTEH</sequence>
<dbReference type="Proteomes" id="UP001168821">
    <property type="component" value="Unassembled WGS sequence"/>
</dbReference>
<evidence type="ECO:0000313" key="2">
    <source>
        <dbReference type="EMBL" id="KAJ3660992.1"/>
    </source>
</evidence>
<dbReference type="EMBL" id="JALNTZ010000002">
    <property type="protein sequence ID" value="KAJ3660992.1"/>
    <property type="molecule type" value="Genomic_DNA"/>
</dbReference>
<gene>
    <name evidence="2" type="ORF">Zmor_005417</name>
</gene>
<dbReference type="AlphaFoldDB" id="A0AA38IPM9"/>
<name>A0AA38IPM9_9CUCU</name>
<accession>A0AA38IPM9</accession>
<organism evidence="2 3">
    <name type="scientific">Zophobas morio</name>
    <dbReference type="NCBI Taxonomy" id="2755281"/>
    <lineage>
        <taxon>Eukaryota</taxon>
        <taxon>Metazoa</taxon>
        <taxon>Ecdysozoa</taxon>
        <taxon>Arthropoda</taxon>
        <taxon>Hexapoda</taxon>
        <taxon>Insecta</taxon>
        <taxon>Pterygota</taxon>
        <taxon>Neoptera</taxon>
        <taxon>Endopterygota</taxon>
        <taxon>Coleoptera</taxon>
        <taxon>Polyphaga</taxon>
        <taxon>Cucujiformia</taxon>
        <taxon>Tenebrionidae</taxon>
        <taxon>Zophobas</taxon>
    </lineage>
</organism>
<comment type="caution">
    <text evidence="2">The sequence shown here is derived from an EMBL/GenBank/DDBJ whole genome shotgun (WGS) entry which is preliminary data.</text>
</comment>
<evidence type="ECO:0000313" key="3">
    <source>
        <dbReference type="Proteomes" id="UP001168821"/>
    </source>
</evidence>
<evidence type="ECO:0000256" key="1">
    <source>
        <dbReference type="SAM" id="MobiDB-lite"/>
    </source>
</evidence>
<protein>
    <submittedName>
        <fullName evidence="2">Uncharacterized protein</fullName>
    </submittedName>
</protein>
<proteinExistence type="predicted"/>
<feature type="region of interest" description="Disordered" evidence="1">
    <location>
        <begin position="71"/>
        <end position="104"/>
    </location>
</feature>
<keyword evidence="3" id="KW-1185">Reference proteome</keyword>